<dbReference type="GO" id="GO:0046872">
    <property type="term" value="F:metal ion binding"/>
    <property type="evidence" value="ECO:0007669"/>
    <property type="project" value="UniProtKB-KW"/>
</dbReference>
<protein>
    <submittedName>
        <fullName evidence="5">Cytochrome C</fullName>
    </submittedName>
</protein>
<feature type="binding site" description="axial binding residue" evidence="2">
    <location>
        <position position="130"/>
    </location>
    <ligand>
        <name>heme c</name>
        <dbReference type="ChEBI" id="CHEBI:61717"/>
        <label>1</label>
    </ligand>
    <ligandPart>
        <name>Fe</name>
        <dbReference type="ChEBI" id="CHEBI:18248"/>
    </ligandPart>
</feature>
<sequence>MAQLFPQWANKFPTIFAISVVGGLTLTVLLIWYYWSPKALDVGYRPKQPVPYSHKLHAGDLGIDCRYCHTTVEKAANASVPPTQTCMNCHEKHVLPQSEKLLLVRESWTTGKPIEWIKVHKVPDYAYFNHSVHVNVGIGCQSCHGNVAQMDERGVMQVEALSMGWCLDCHRNPDPHLRPVEEVTNMNWVVPANHTEFVEQLKAKRKINPPTECSACHR</sequence>
<name>A0A395M3E1_9BACT</name>
<feature type="binding site" description="axial binding residue" evidence="2">
    <location>
        <position position="217"/>
    </location>
    <ligand>
        <name>heme c</name>
        <dbReference type="ChEBI" id="CHEBI:61717"/>
        <label>1</label>
    </ligand>
    <ligandPart>
        <name>Fe</name>
        <dbReference type="ChEBI" id="CHEBI:18248"/>
    </ligandPart>
</feature>
<evidence type="ECO:0000313" key="6">
    <source>
        <dbReference type="Proteomes" id="UP000266389"/>
    </source>
</evidence>
<keyword evidence="2" id="KW-0349">Heme</keyword>
<feature type="binding site" description="axial binding residue" evidence="2">
    <location>
        <position position="143"/>
    </location>
    <ligand>
        <name>heme c</name>
        <dbReference type="ChEBI" id="CHEBI:61717"/>
        <label>1</label>
    </ligand>
    <ligandPart>
        <name>Fe</name>
        <dbReference type="ChEBI" id="CHEBI:18248"/>
    </ligandPart>
</feature>
<keyword evidence="3" id="KW-0472">Membrane</keyword>
<organism evidence="5 6">
    <name type="scientific">Candidatus Thermochlorobacter aerophilus</name>
    <dbReference type="NCBI Taxonomy" id="1868324"/>
    <lineage>
        <taxon>Bacteria</taxon>
        <taxon>Pseudomonadati</taxon>
        <taxon>Chlorobiota</taxon>
        <taxon>Chlorobiia</taxon>
        <taxon>Chlorobiales</taxon>
        <taxon>Candidatus Thermochlorobacteriaceae</taxon>
        <taxon>Candidatus Thermochlorobacter</taxon>
    </lineage>
</organism>
<feature type="transmembrane region" description="Helical" evidence="3">
    <location>
        <begin position="12"/>
        <end position="35"/>
    </location>
</feature>
<evidence type="ECO:0000256" key="3">
    <source>
        <dbReference type="SAM" id="Phobius"/>
    </source>
</evidence>
<evidence type="ECO:0000256" key="1">
    <source>
        <dbReference type="ARBA" id="ARBA00022723"/>
    </source>
</evidence>
<evidence type="ECO:0000256" key="2">
    <source>
        <dbReference type="PIRSR" id="PIRSR602322-1"/>
    </source>
</evidence>
<dbReference type="PANTHER" id="PTHR39425">
    <property type="entry name" value="LIPOPROTEIN CYTOCHROME C"/>
    <property type="match status" value="1"/>
</dbReference>
<dbReference type="Gene3D" id="3.90.10.10">
    <property type="entry name" value="Cytochrome C3"/>
    <property type="match status" value="2"/>
</dbReference>
<feature type="binding site" description="axial binding residue" evidence="2">
    <location>
        <position position="144"/>
    </location>
    <ligand>
        <name>heme c</name>
        <dbReference type="ChEBI" id="CHEBI:61717"/>
        <label>1</label>
    </ligand>
    <ligandPart>
        <name>Fe</name>
        <dbReference type="ChEBI" id="CHEBI:18248"/>
    </ligandPart>
</feature>
<dbReference type="InterPro" id="IPR002322">
    <property type="entry name" value="Cyt_c_III"/>
</dbReference>
<keyword evidence="3" id="KW-1133">Transmembrane helix</keyword>
<dbReference type="AlphaFoldDB" id="A0A395M3E1"/>
<dbReference type="GO" id="GO:0020037">
    <property type="term" value="F:heme binding"/>
    <property type="evidence" value="ECO:0007669"/>
    <property type="project" value="InterPro"/>
</dbReference>
<dbReference type="InterPro" id="IPR036280">
    <property type="entry name" value="Multihaem_cyt_sf"/>
</dbReference>
<dbReference type="SUPFAM" id="SSF48695">
    <property type="entry name" value="Multiheme cytochromes"/>
    <property type="match status" value="1"/>
</dbReference>
<evidence type="ECO:0000313" key="5">
    <source>
        <dbReference type="EMBL" id="RFM25287.1"/>
    </source>
</evidence>
<feature type="binding site" description="axial binding residue" evidence="2">
    <location>
        <position position="140"/>
    </location>
    <ligand>
        <name>heme c</name>
        <dbReference type="ChEBI" id="CHEBI:61717"/>
        <label>1</label>
    </ligand>
    <ligandPart>
        <name>Fe</name>
        <dbReference type="ChEBI" id="CHEBI:18248"/>
    </ligandPart>
</feature>
<comment type="caution">
    <text evidence="5">The sequence shown here is derived from an EMBL/GenBank/DDBJ whole genome shotgun (WGS) entry which is preliminary data.</text>
</comment>
<dbReference type="Pfam" id="PF14522">
    <property type="entry name" value="Cytochrome_C7"/>
    <property type="match status" value="1"/>
</dbReference>
<proteinExistence type="predicted"/>
<accession>A0A395M3E1</accession>
<keyword evidence="1 2" id="KW-0479">Metal-binding</keyword>
<feature type="domain" description="Cytochrome c7-like" evidence="4">
    <location>
        <begin position="127"/>
        <end position="218"/>
    </location>
</feature>
<dbReference type="InterPro" id="IPR029467">
    <property type="entry name" value="Cyt_c7-like"/>
</dbReference>
<dbReference type="PRINTS" id="PR00609">
    <property type="entry name" value="CYTOCHROMEC3"/>
</dbReference>
<comment type="cofactor">
    <cofactor evidence="2">
        <name>heme c</name>
        <dbReference type="ChEBI" id="CHEBI:61717"/>
    </cofactor>
    <text evidence="2">Binds 4 heme c groups covalently per monomer.</text>
</comment>
<dbReference type="EMBL" id="PHFL01000007">
    <property type="protein sequence ID" value="RFM25287.1"/>
    <property type="molecule type" value="Genomic_DNA"/>
</dbReference>
<feature type="binding site" description="axial binding residue" evidence="2">
    <location>
        <position position="213"/>
    </location>
    <ligand>
        <name>heme c</name>
        <dbReference type="ChEBI" id="CHEBI:61717"/>
        <label>1</label>
    </ligand>
    <ligandPart>
        <name>Fe</name>
        <dbReference type="ChEBI" id="CHEBI:18248"/>
    </ligandPart>
</feature>
<feature type="binding site" description="axial binding residue" evidence="2">
    <location>
        <position position="216"/>
    </location>
    <ligand>
        <name>heme c</name>
        <dbReference type="ChEBI" id="CHEBI:61717"/>
        <label>1</label>
    </ligand>
    <ligandPart>
        <name>Fe</name>
        <dbReference type="ChEBI" id="CHEBI:18248"/>
    </ligandPart>
</feature>
<keyword evidence="2" id="KW-0408">Iron</keyword>
<feature type="binding site" description="covalent" evidence="2">
    <location>
        <position position="133"/>
    </location>
    <ligand>
        <name>heme c</name>
        <dbReference type="ChEBI" id="CHEBI:61717"/>
        <label>4</label>
    </ligand>
</feature>
<dbReference type="GO" id="GO:0009055">
    <property type="term" value="F:electron transfer activity"/>
    <property type="evidence" value="ECO:0007669"/>
    <property type="project" value="InterPro"/>
</dbReference>
<reference evidence="5 6" key="1">
    <citation type="journal article" date="2011" name="ISME J.">
        <title>Community ecology of hot spring cyanobacterial mats: predominant populations and their functional potential.</title>
        <authorList>
            <person name="Klatt C.G."/>
            <person name="Wood J.M."/>
            <person name="Rusch D.B."/>
            <person name="Bateson M.M."/>
            <person name="Hamamura N."/>
            <person name="Heidelberg J.F."/>
            <person name="Grossman A.R."/>
            <person name="Bhaya D."/>
            <person name="Cohan F.M."/>
            <person name="Kuhl M."/>
            <person name="Bryant D.A."/>
            <person name="Ward D.M."/>
        </authorList>
    </citation>
    <scope>NUCLEOTIDE SEQUENCE [LARGE SCALE GENOMIC DNA]</scope>
    <source>
        <strain evidence="5">OS</strain>
    </source>
</reference>
<dbReference type="PANTHER" id="PTHR39425:SF1">
    <property type="entry name" value="CYTOCHROME C7-LIKE DOMAIN-CONTAINING PROTEIN"/>
    <property type="match status" value="1"/>
</dbReference>
<dbReference type="Proteomes" id="UP000266389">
    <property type="component" value="Unassembled WGS sequence"/>
</dbReference>
<dbReference type="CDD" id="cd08168">
    <property type="entry name" value="Cytochrom_C3"/>
    <property type="match status" value="1"/>
</dbReference>
<evidence type="ECO:0000259" key="4">
    <source>
        <dbReference type="Pfam" id="PF14522"/>
    </source>
</evidence>
<gene>
    <name evidence="5" type="ORF">D0433_01300</name>
</gene>
<keyword evidence="3" id="KW-0812">Transmembrane</keyword>